<feature type="signal peptide" evidence="1">
    <location>
        <begin position="1"/>
        <end position="25"/>
    </location>
</feature>
<proteinExistence type="predicted"/>
<organism evidence="2 3">
    <name type="scientific">Rubripirellula lacrimiformis</name>
    <dbReference type="NCBI Taxonomy" id="1930273"/>
    <lineage>
        <taxon>Bacteria</taxon>
        <taxon>Pseudomonadati</taxon>
        <taxon>Planctomycetota</taxon>
        <taxon>Planctomycetia</taxon>
        <taxon>Pirellulales</taxon>
        <taxon>Pirellulaceae</taxon>
        <taxon>Rubripirellula</taxon>
    </lineage>
</organism>
<dbReference type="OrthoDB" id="292543at2"/>
<feature type="chain" id="PRO_5022200614" description="Secreted protein" evidence="1">
    <location>
        <begin position="26"/>
        <end position="123"/>
    </location>
</feature>
<sequence precursor="true">MKRAFAIAAIAVGLFAITQDSEATAADYFHGGHGGHHGHHGSYQAGYQSGYRGGYSPAPVQAYHGRPGYSANYGSQQYGYGQSYRPRVQSRYAPSYSTPQHRQHGGLHLDIGRFHILGVGGHH</sequence>
<reference evidence="2 3" key="1">
    <citation type="submission" date="2019-02" db="EMBL/GenBank/DDBJ databases">
        <title>Deep-cultivation of Planctomycetes and their phenomic and genomic characterization uncovers novel biology.</title>
        <authorList>
            <person name="Wiegand S."/>
            <person name="Jogler M."/>
            <person name="Boedeker C."/>
            <person name="Pinto D."/>
            <person name="Vollmers J."/>
            <person name="Rivas-Marin E."/>
            <person name="Kohn T."/>
            <person name="Peeters S.H."/>
            <person name="Heuer A."/>
            <person name="Rast P."/>
            <person name="Oberbeckmann S."/>
            <person name="Bunk B."/>
            <person name="Jeske O."/>
            <person name="Meyerdierks A."/>
            <person name="Storesund J.E."/>
            <person name="Kallscheuer N."/>
            <person name="Luecker S."/>
            <person name="Lage O.M."/>
            <person name="Pohl T."/>
            <person name="Merkel B.J."/>
            <person name="Hornburger P."/>
            <person name="Mueller R.-W."/>
            <person name="Bruemmer F."/>
            <person name="Labrenz M."/>
            <person name="Spormann A.M."/>
            <person name="Op den Camp H."/>
            <person name="Overmann J."/>
            <person name="Amann R."/>
            <person name="Jetten M.S.M."/>
            <person name="Mascher T."/>
            <person name="Medema M.H."/>
            <person name="Devos D.P."/>
            <person name="Kaster A.-K."/>
            <person name="Ovreas L."/>
            <person name="Rohde M."/>
            <person name="Galperin M.Y."/>
            <person name="Jogler C."/>
        </authorList>
    </citation>
    <scope>NUCLEOTIDE SEQUENCE [LARGE SCALE GENOMIC DNA]</scope>
    <source>
        <strain evidence="2 3">K22_7</strain>
    </source>
</reference>
<gene>
    <name evidence="2" type="ORF">K227x_33830</name>
</gene>
<keyword evidence="3" id="KW-1185">Reference proteome</keyword>
<accession>A0A517NCX3</accession>
<protein>
    <recommendedName>
        <fullName evidence="4">Secreted protein</fullName>
    </recommendedName>
</protein>
<keyword evidence="1" id="KW-0732">Signal</keyword>
<dbReference type="AlphaFoldDB" id="A0A517NCX3"/>
<dbReference type="KEGG" id="rlc:K227x_33830"/>
<dbReference type="RefSeq" id="WP_145170852.1">
    <property type="nucleotide sequence ID" value="NZ_CP036525.1"/>
</dbReference>
<evidence type="ECO:0000256" key="1">
    <source>
        <dbReference type="SAM" id="SignalP"/>
    </source>
</evidence>
<evidence type="ECO:0000313" key="3">
    <source>
        <dbReference type="Proteomes" id="UP000318538"/>
    </source>
</evidence>
<dbReference type="EMBL" id="CP036525">
    <property type="protein sequence ID" value="QDT04985.1"/>
    <property type="molecule type" value="Genomic_DNA"/>
</dbReference>
<evidence type="ECO:0000313" key="2">
    <source>
        <dbReference type="EMBL" id="QDT04985.1"/>
    </source>
</evidence>
<evidence type="ECO:0008006" key="4">
    <source>
        <dbReference type="Google" id="ProtNLM"/>
    </source>
</evidence>
<dbReference type="Proteomes" id="UP000318538">
    <property type="component" value="Chromosome"/>
</dbReference>
<name>A0A517NCX3_9BACT</name>